<dbReference type="Proteomes" id="UP000783686">
    <property type="component" value="Unassembled WGS sequence"/>
</dbReference>
<keyword evidence="2" id="KW-1185">Reference proteome</keyword>
<gene>
    <name evidence="1" type="ORF">BOKJ2_LOCUS9737</name>
</gene>
<sequence length="122" mass="14181">MTEDKRIAYPVHNKLHDQEKTALNRTYTIGSASRQATVLRERSQSQDRNNLNKTFTSFSRSFLPQGNLLRCKTNQSQNLTRMLSNQLPSLDGCSPERICTQRPWTRTQIELAKYKETLNHLN</sequence>
<evidence type="ECO:0000313" key="2">
    <source>
        <dbReference type="Proteomes" id="UP000614601"/>
    </source>
</evidence>
<dbReference type="OrthoDB" id="5778915at2759"/>
<accession>A0A811L519</accession>
<dbReference type="Proteomes" id="UP000614601">
    <property type="component" value="Unassembled WGS sequence"/>
</dbReference>
<dbReference type="EMBL" id="CAJFCW020000005">
    <property type="protein sequence ID" value="CAG9116587.1"/>
    <property type="molecule type" value="Genomic_DNA"/>
</dbReference>
<comment type="caution">
    <text evidence="1">The sequence shown here is derived from an EMBL/GenBank/DDBJ whole genome shotgun (WGS) entry which is preliminary data.</text>
</comment>
<dbReference type="AlphaFoldDB" id="A0A811L519"/>
<proteinExistence type="predicted"/>
<evidence type="ECO:0000313" key="1">
    <source>
        <dbReference type="EMBL" id="CAD5222623.1"/>
    </source>
</evidence>
<dbReference type="EMBL" id="CAJFDH010000005">
    <property type="protein sequence ID" value="CAD5222623.1"/>
    <property type="molecule type" value="Genomic_DNA"/>
</dbReference>
<protein>
    <submittedName>
        <fullName evidence="1">Uncharacterized protein</fullName>
    </submittedName>
</protein>
<name>A0A811L519_9BILA</name>
<reference evidence="1" key="1">
    <citation type="submission" date="2020-09" db="EMBL/GenBank/DDBJ databases">
        <authorList>
            <person name="Kikuchi T."/>
        </authorList>
    </citation>
    <scope>NUCLEOTIDE SEQUENCE</scope>
    <source>
        <strain evidence="1">SH1</strain>
    </source>
</reference>
<organism evidence="1 2">
    <name type="scientific">Bursaphelenchus okinawaensis</name>
    <dbReference type="NCBI Taxonomy" id="465554"/>
    <lineage>
        <taxon>Eukaryota</taxon>
        <taxon>Metazoa</taxon>
        <taxon>Ecdysozoa</taxon>
        <taxon>Nematoda</taxon>
        <taxon>Chromadorea</taxon>
        <taxon>Rhabditida</taxon>
        <taxon>Tylenchina</taxon>
        <taxon>Tylenchomorpha</taxon>
        <taxon>Aphelenchoidea</taxon>
        <taxon>Aphelenchoididae</taxon>
        <taxon>Bursaphelenchus</taxon>
    </lineage>
</organism>